<proteinExistence type="predicted"/>
<dbReference type="EMBL" id="BLKZ01000001">
    <property type="protein sequence ID" value="GFG91623.1"/>
    <property type="molecule type" value="Genomic_DNA"/>
</dbReference>
<organism evidence="1 2">
    <name type="scientific">Mycobacterium bourgelatii</name>
    <dbReference type="NCBI Taxonomy" id="1273442"/>
    <lineage>
        <taxon>Bacteria</taxon>
        <taxon>Bacillati</taxon>
        <taxon>Actinomycetota</taxon>
        <taxon>Actinomycetes</taxon>
        <taxon>Mycobacteriales</taxon>
        <taxon>Mycobacteriaceae</taxon>
        <taxon>Mycobacterium</taxon>
    </lineage>
</organism>
<protein>
    <submittedName>
        <fullName evidence="1">Uncharacterized protein</fullName>
    </submittedName>
</protein>
<comment type="caution">
    <text evidence="1">The sequence shown here is derived from an EMBL/GenBank/DDBJ whole genome shotgun (WGS) entry which is preliminary data.</text>
</comment>
<evidence type="ECO:0000313" key="1">
    <source>
        <dbReference type="EMBL" id="GFG91623.1"/>
    </source>
</evidence>
<dbReference type="RefSeq" id="WP_163715004.1">
    <property type="nucleotide sequence ID" value="NZ_BLKZ01000001.1"/>
</dbReference>
<dbReference type="Proteomes" id="UP000465360">
    <property type="component" value="Unassembled WGS sequence"/>
</dbReference>
<gene>
    <name evidence="1" type="ORF">MBOU_36650</name>
</gene>
<dbReference type="AlphaFoldDB" id="A0A7I9YSV8"/>
<keyword evidence="2" id="KW-1185">Reference proteome</keyword>
<accession>A0A7I9YSV8</accession>
<sequence length="85" mass="9032">MAAVAPIKVDAETDELVTQAAHFLGRPKKYIVDAAVREYIDNHRAEIQIGVKDALSRLDGSKSAAVSALTGFSSADLDDLGGFSR</sequence>
<name>A0A7I9YSV8_MYCBU</name>
<reference evidence="1 2" key="1">
    <citation type="journal article" date="2019" name="Emerg. Microbes Infect.">
        <title>Comprehensive subspecies identification of 175 nontuberculous mycobacteria species based on 7547 genomic profiles.</title>
        <authorList>
            <person name="Matsumoto Y."/>
            <person name="Kinjo T."/>
            <person name="Motooka D."/>
            <person name="Nabeya D."/>
            <person name="Jung N."/>
            <person name="Uechi K."/>
            <person name="Horii T."/>
            <person name="Iida T."/>
            <person name="Fujita J."/>
            <person name="Nakamura S."/>
        </authorList>
    </citation>
    <scope>NUCLEOTIDE SEQUENCE [LARGE SCALE GENOMIC DNA]</scope>
    <source>
        <strain evidence="1 2">JCM 30725</strain>
    </source>
</reference>
<evidence type="ECO:0000313" key="2">
    <source>
        <dbReference type="Proteomes" id="UP000465360"/>
    </source>
</evidence>